<dbReference type="InterPro" id="IPR050079">
    <property type="entry name" value="DEAD_box_RNA_helicase"/>
</dbReference>
<dbReference type="PANTHER" id="PTHR47959:SF1">
    <property type="entry name" value="ATP-DEPENDENT RNA HELICASE DBPA"/>
    <property type="match status" value="1"/>
</dbReference>
<reference evidence="7" key="1">
    <citation type="journal article" date="2020" name="Cell">
        <title>Large-Scale Comparative Analyses of Tick Genomes Elucidate Their Genetic Diversity and Vector Capacities.</title>
        <authorList>
            <consortium name="Tick Genome and Microbiome Consortium (TIGMIC)"/>
            <person name="Jia N."/>
            <person name="Wang J."/>
            <person name="Shi W."/>
            <person name="Du L."/>
            <person name="Sun Y."/>
            <person name="Zhan W."/>
            <person name="Jiang J.F."/>
            <person name="Wang Q."/>
            <person name="Zhang B."/>
            <person name="Ji P."/>
            <person name="Bell-Sakyi L."/>
            <person name="Cui X.M."/>
            <person name="Yuan T.T."/>
            <person name="Jiang B.G."/>
            <person name="Yang W.F."/>
            <person name="Lam T.T."/>
            <person name="Chang Q.C."/>
            <person name="Ding S.J."/>
            <person name="Wang X.J."/>
            <person name="Zhu J.G."/>
            <person name="Ruan X.D."/>
            <person name="Zhao L."/>
            <person name="Wei J.T."/>
            <person name="Ye R.Z."/>
            <person name="Que T.C."/>
            <person name="Du C.H."/>
            <person name="Zhou Y.H."/>
            <person name="Cheng J.X."/>
            <person name="Dai P.F."/>
            <person name="Guo W.B."/>
            <person name="Han X.H."/>
            <person name="Huang E.J."/>
            <person name="Li L.F."/>
            <person name="Wei W."/>
            <person name="Gao Y.C."/>
            <person name="Liu J.Z."/>
            <person name="Shao H.Z."/>
            <person name="Wang X."/>
            <person name="Wang C.C."/>
            <person name="Yang T.C."/>
            <person name="Huo Q.B."/>
            <person name="Li W."/>
            <person name="Chen H.Y."/>
            <person name="Chen S.E."/>
            <person name="Zhou L.G."/>
            <person name="Ni X.B."/>
            <person name="Tian J.H."/>
            <person name="Sheng Y."/>
            <person name="Liu T."/>
            <person name="Pan Y.S."/>
            <person name="Xia L.Y."/>
            <person name="Li J."/>
            <person name="Zhao F."/>
            <person name="Cao W.C."/>
        </authorList>
    </citation>
    <scope>NUCLEOTIDE SEQUENCE</scope>
    <source>
        <strain evidence="7">Rmic-2018</strain>
    </source>
</reference>
<dbReference type="VEuPathDB" id="VectorBase:LOC119181248"/>
<evidence type="ECO:0000256" key="3">
    <source>
        <dbReference type="ARBA" id="ARBA00022806"/>
    </source>
</evidence>
<dbReference type="InterPro" id="IPR036875">
    <property type="entry name" value="Znf_CCHC_sf"/>
</dbReference>
<evidence type="ECO:0000256" key="2">
    <source>
        <dbReference type="ARBA" id="ARBA00022801"/>
    </source>
</evidence>
<dbReference type="Gene3D" id="4.10.60.10">
    <property type="entry name" value="Zinc finger, CCHC-type"/>
    <property type="match status" value="1"/>
</dbReference>
<dbReference type="Proteomes" id="UP000821866">
    <property type="component" value="Chromosome 2"/>
</dbReference>
<keyword evidence="5" id="KW-0479">Metal-binding</keyword>
<evidence type="ECO:0000256" key="4">
    <source>
        <dbReference type="ARBA" id="ARBA00022840"/>
    </source>
</evidence>
<dbReference type="PROSITE" id="PS50158">
    <property type="entry name" value="ZF_CCHC"/>
    <property type="match status" value="2"/>
</dbReference>
<keyword evidence="1" id="KW-0547">Nucleotide-binding</keyword>
<dbReference type="Pfam" id="PF00098">
    <property type="entry name" value="zf-CCHC"/>
    <property type="match status" value="1"/>
</dbReference>
<feature type="domain" description="CCHC-type" evidence="6">
    <location>
        <begin position="84"/>
        <end position="99"/>
    </location>
</feature>
<dbReference type="GO" id="GO:0016787">
    <property type="term" value="F:hydrolase activity"/>
    <property type="evidence" value="ECO:0007669"/>
    <property type="project" value="UniProtKB-KW"/>
</dbReference>
<dbReference type="PANTHER" id="PTHR47959">
    <property type="entry name" value="ATP-DEPENDENT RNA HELICASE RHLE-RELATED"/>
    <property type="match status" value="1"/>
</dbReference>
<sequence>MEGSRTSLYIQCPSLFAGGFKCGQKEGHKSRDCPNSDSSGGGGGKGCCHCGKDGNLSRDCPNVNACWGRGENSSGDGAERPKGCFKCQQEVHMAKDCTNEPVPRMGLDGKPMEAPYMPPSLPTDEDTLFSAISTGINFDKYDAFPVEVSDPQFRMPFTSFEAMGLGNPPAADLAARQVRQAVPVQKHAVKIALTGRDLMACAPTGSGKTAAFMLPILHSLLSDCCFENPAYQPVQTPMTVILSLRHELAI</sequence>
<gene>
    <name evidence="7" type="ORF">HPB51_008048</name>
</gene>
<keyword evidence="5" id="KW-0863">Zinc-finger</keyword>
<feature type="domain" description="CCHC-type" evidence="6">
    <location>
        <begin position="47"/>
        <end position="62"/>
    </location>
</feature>
<protein>
    <recommendedName>
        <fullName evidence="6">CCHC-type domain-containing protein</fullName>
    </recommendedName>
</protein>
<keyword evidence="8" id="KW-1185">Reference proteome</keyword>
<evidence type="ECO:0000256" key="1">
    <source>
        <dbReference type="ARBA" id="ARBA00022741"/>
    </source>
</evidence>
<keyword evidence="4" id="KW-0067">ATP-binding</keyword>
<dbReference type="AlphaFoldDB" id="A0A9J6EFC5"/>
<evidence type="ECO:0000256" key="5">
    <source>
        <dbReference type="PROSITE-ProRule" id="PRU00047"/>
    </source>
</evidence>
<dbReference type="Gene3D" id="3.40.50.300">
    <property type="entry name" value="P-loop containing nucleotide triphosphate hydrolases"/>
    <property type="match status" value="1"/>
</dbReference>
<keyword evidence="3" id="KW-0347">Helicase</keyword>
<dbReference type="InterPro" id="IPR027417">
    <property type="entry name" value="P-loop_NTPase"/>
</dbReference>
<evidence type="ECO:0000313" key="7">
    <source>
        <dbReference type="EMBL" id="KAH8033163.1"/>
    </source>
</evidence>
<dbReference type="SUPFAM" id="SSF52540">
    <property type="entry name" value="P-loop containing nucleoside triphosphate hydrolases"/>
    <property type="match status" value="1"/>
</dbReference>
<keyword evidence="5" id="KW-0862">Zinc</keyword>
<comment type="caution">
    <text evidence="7">The sequence shown here is derived from an EMBL/GenBank/DDBJ whole genome shotgun (WGS) entry which is preliminary data.</text>
</comment>
<dbReference type="Pfam" id="PF00270">
    <property type="entry name" value="DEAD"/>
    <property type="match status" value="1"/>
</dbReference>
<dbReference type="InterPro" id="IPR001878">
    <property type="entry name" value="Znf_CCHC"/>
</dbReference>
<dbReference type="SUPFAM" id="SSF57756">
    <property type="entry name" value="Retrovirus zinc finger-like domains"/>
    <property type="match status" value="1"/>
</dbReference>
<dbReference type="GO" id="GO:0005524">
    <property type="term" value="F:ATP binding"/>
    <property type="evidence" value="ECO:0007669"/>
    <property type="project" value="UniProtKB-KW"/>
</dbReference>
<reference evidence="7" key="2">
    <citation type="submission" date="2021-09" db="EMBL/GenBank/DDBJ databases">
        <authorList>
            <person name="Jia N."/>
            <person name="Wang J."/>
            <person name="Shi W."/>
            <person name="Du L."/>
            <person name="Sun Y."/>
            <person name="Zhan W."/>
            <person name="Jiang J."/>
            <person name="Wang Q."/>
            <person name="Zhang B."/>
            <person name="Ji P."/>
            <person name="Sakyi L.B."/>
            <person name="Cui X."/>
            <person name="Yuan T."/>
            <person name="Jiang B."/>
            <person name="Yang W."/>
            <person name="Lam T.T.-Y."/>
            <person name="Chang Q."/>
            <person name="Ding S."/>
            <person name="Wang X."/>
            <person name="Zhu J."/>
            <person name="Ruan X."/>
            <person name="Zhao L."/>
            <person name="Wei J."/>
            <person name="Que T."/>
            <person name="Du C."/>
            <person name="Cheng J."/>
            <person name="Dai P."/>
            <person name="Han X."/>
            <person name="Huang E."/>
            <person name="Gao Y."/>
            <person name="Liu J."/>
            <person name="Shao H."/>
            <person name="Ye R."/>
            <person name="Li L."/>
            <person name="Wei W."/>
            <person name="Wang X."/>
            <person name="Wang C."/>
            <person name="Huo Q."/>
            <person name="Li W."/>
            <person name="Guo W."/>
            <person name="Chen H."/>
            <person name="Chen S."/>
            <person name="Zhou L."/>
            <person name="Zhou L."/>
            <person name="Ni X."/>
            <person name="Tian J."/>
            <person name="Zhou Y."/>
            <person name="Sheng Y."/>
            <person name="Liu T."/>
            <person name="Pan Y."/>
            <person name="Xia L."/>
            <person name="Li J."/>
            <person name="Zhao F."/>
            <person name="Cao W."/>
        </authorList>
    </citation>
    <scope>NUCLEOTIDE SEQUENCE</scope>
    <source>
        <strain evidence="7">Rmic-2018</strain>
        <tissue evidence="7">Larvae</tissue>
    </source>
</reference>
<evidence type="ECO:0000313" key="8">
    <source>
        <dbReference type="Proteomes" id="UP000821866"/>
    </source>
</evidence>
<dbReference type="EMBL" id="JABSTU010000004">
    <property type="protein sequence ID" value="KAH8033163.1"/>
    <property type="molecule type" value="Genomic_DNA"/>
</dbReference>
<keyword evidence="2" id="KW-0378">Hydrolase</keyword>
<dbReference type="GO" id="GO:0008270">
    <property type="term" value="F:zinc ion binding"/>
    <property type="evidence" value="ECO:0007669"/>
    <property type="project" value="UniProtKB-KW"/>
</dbReference>
<dbReference type="GO" id="GO:0003724">
    <property type="term" value="F:RNA helicase activity"/>
    <property type="evidence" value="ECO:0007669"/>
    <property type="project" value="TreeGrafter"/>
</dbReference>
<accession>A0A9J6EFC5</accession>
<dbReference type="GO" id="GO:0003676">
    <property type="term" value="F:nucleic acid binding"/>
    <property type="evidence" value="ECO:0007669"/>
    <property type="project" value="InterPro"/>
</dbReference>
<organism evidence="7 8">
    <name type="scientific">Rhipicephalus microplus</name>
    <name type="common">Cattle tick</name>
    <name type="synonym">Boophilus microplus</name>
    <dbReference type="NCBI Taxonomy" id="6941"/>
    <lineage>
        <taxon>Eukaryota</taxon>
        <taxon>Metazoa</taxon>
        <taxon>Ecdysozoa</taxon>
        <taxon>Arthropoda</taxon>
        <taxon>Chelicerata</taxon>
        <taxon>Arachnida</taxon>
        <taxon>Acari</taxon>
        <taxon>Parasitiformes</taxon>
        <taxon>Ixodida</taxon>
        <taxon>Ixodoidea</taxon>
        <taxon>Ixodidae</taxon>
        <taxon>Rhipicephalinae</taxon>
        <taxon>Rhipicephalus</taxon>
        <taxon>Boophilus</taxon>
    </lineage>
</organism>
<dbReference type="InterPro" id="IPR011545">
    <property type="entry name" value="DEAD/DEAH_box_helicase_dom"/>
</dbReference>
<name>A0A9J6EFC5_RHIMP</name>
<evidence type="ECO:0000259" key="6">
    <source>
        <dbReference type="PROSITE" id="PS50158"/>
    </source>
</evidence>
<dbReference type="GO" id="GO:0005829">
    <property type="term" value="C:cytosol"/>
    <property type="evidence" value="ECO:0007669"/>
    <property type="project" value="TreeGrafter"/>
</dbReference>
<dbReference type="SMART" id="SM00343">
    <property type="entry name" value="ZnF_C2HC"/>
    <property type="match status" value="3"/>
</dbReference>
<proteinExistence type="predicted"/>